<dbReference type="EMBL" id="LXQA010610021">
    <property type="protein sequence ID" value="MCI61977.1"/>
    <property type="molecule type" value="Genomic_DNA"/>
</dbReference>
<organism evidence="1 2">
    <name type="scientific">Trifolium medium</name>
    <dbReference type="NCBI Taxonomy" id="97028"/>
    <lineage>
        <taxon>Eukaryota</taxon>
        <taxon>Viridiplantae</taxon>
        <taxon>Streptophyta</taxon>
        <taxon>Embryophyta</taxon>
        <taxon>Tracheophyta</taxon>
        <taxon>Spermatophyta</taxon>
        <taxon>Magnoliopsida</taxon>
        <taxon>eudicotyledons</taxon>
        <taxon>Gunneridae</taxon>
        <taxon>Pentapetalae</taxon>
        <taxon>rosids</taxon>
        <taxon>fabids</taxon>
        <taxon>Fabales</taxon>
        <taxon>Fabaceae</taxon>
        <taxon>Papilionoideae</taxon>
        <taxon>50 kb inversion clade</taxon>
        <taxon>NPAAA clade</taxon>
        <taxon>Hologalegina</taxon>
        <taxon>IRL clade</taxon>
        <taxon>Trifolieae</taxon>
        <taxon>Trifolium</taxon>
    </lineage>
</organism>
<dbReference type="AlphaFoldDB" id="A0A392TNH0"/>
<proteinExistence type="predicted"/>
<keyword evidence="2" id="KW-1185">Reference proteome</keyword>
<feature type="non-terminal residue" evidence="1">
    <location>
        <position position="37"/>
    </location>
</feature>
<sequence length="37" mass="4338">MGELVIVSTRREWVAKALAERELQLEPKRLEVEEAEE</sequence>
<evidence type="ECO:0000313" key="1">
    <source>
        <dbReference type="EMBL" id="MCI61977.1"/>
    </source>
</evidence>
<dbReference type="Proteomes" id="UP000265520">
    <property type="component" value="Unassembled WGS sequence"/>
</dbReference>
<evidence type="ECO:0000313" key="2">
    <source>
        <dbReference type="Proteomes" id="UP000265520"/>
    </source>
</evidence>
<reference evidence="1 2" key="1">
    <citation type="journal article" date="2018" name="Front. Plant Sci.">
        <title>Red Clover (Trifolium pratense) and Zigzag Clover (T. medium) - A Picture of Genomic Similarities and Differences.</title>
        <authorList>
            <person name="Dluhosova J."/>
            <person name="Istvanek J."/>
            <person name="Nedelnik J."/>
            <person name="Repkova J."/>
        </authorList>
    </citation>
    <scope>NUCLEOTIDE SEQUENCE [LARGE SCALE GENOMIC DNA]</scope>
    <source>
        <strain evidence="2">cv. 10/8</strain>
        <tissue evidence="1">Leaf</tissue>
    </source>
</reference>
<name>A0A392TNH0_9FABA</name>
<protein>
    <submittedName>
        <fullName evidence="1">Uncharacterized protein</fullName>
    </submittedName>
</protein>
<accession>A0A392TNH0</accession>
<comment type="caution">
    <text evidence="1">The sequence shown here is derived from an EMBL/GenBank/DDBJ whole genome shotgun (WGS) entry which is preliminary data.</text>
</comment>